<dbReference type="GO" id="GO:0016020">
    <property type="term" value="C:membrane"/>
    <property type="evidence" value="ECO:0007669"/>
    <property type="project" value="UniProtKB-SubCell"/>
</dbReference>
<keyword evidence="4 5" id="KW-0472">Membrane</keyword>
<keyword evidence="7" id="KW-1185">Reference proteome</keyword>
<proteinExistence type="predicted"/>
<evidence type="ECO:0000256" key="1">
    <source>
        <dbReference type="ARBA" id="ARBA00004141"/>
    </source>
</evidence>
<dbReference type="KEGG" id="pmrn:116951890"/>
<dbReference type="AlphaFoldDB" id="A0AAJ7U0W7"/>
<evidence type="ECO:0000256" key="4">
    <source>
        <dbReference type="ARBA" id="ARBA00023136"/>
    </source>
</evidence>
<comment type="subcellular location">
    <subcellularLocation>
        <location evidence="1">Membrane</location>
        <topology evidence="1">Multi-pass membrane protein</topology>
    </subcellularLocation>
</comment>
<dbReference type="PANTHER" id="PTHR11132">
    <property type="entry name" value="SOLUTE CARRIER FAMILY 35"/>
    <property type="match status" value="1"/>
</dbReference>
<evidence type="ECO:0000256" key="3">
    <source>
        <dbReference type="ARBA" id="ARBA00022989"/>
    </source>
</evidence>
<feature type="transmembrane region" description="Helical" evidence="5">
    <location>
        <begin position="280"/>
        <end position="301"/>
    </location>
</feature>
<name>A0AAJ7U0W7_PETMA</name>
<feature type="transmembrane region" description="Helical" evidence="5">
    <location>
        <begin position="12"/>
        <end position="30"/>
    </location>
</feature>
<protein>
    <submittedName>
        <fullName evidence="8">UDP-N-acetylglucosamine/UDP-glucose/GDP-mannose transporter-like</fullName>
    </submittedName>
</protein>
<organism evidence="7 8">
    <name type="scientific">Petromyzon marinus</name>
    <name type="common">Sea lamprey</name>
    <dbReference type="NCBI Taxonomy" id="7757"/>
    <lineage>
        <taxon>Eukaryota</taxon>
        <taxon>Metazoa</taxon>
        <taxon>Chordata</taxon>
        <taxon>Craniata</taxon>
        <taxon>Vertebrata</taxon>
        <taxon>Cyclostomata</taxon>
        <taxon>Hyperoartia</taxon>
        <taxon>Petromyzontiformes</taxon>
        <taxon>Petromyzontidae</taxon>
        <taxon>Petromyzon</taxon>
    </lineage>
</organism>
<feature type="domain" description="Sugar phosphate transporter" evidence="6">
    <location>
        <begin position="17"/>
        <end position="299"/>
    </location>
</feature>
<feature type="transmembrane region" description="Helical" evidence="5">
    <location>
        <begin position="80"/>
        <end position="96"/>
    </location>
</feature>
<dbReference type="GeneID" id="116951890"/>
<evidence type="ECO:0000259" key="6">
    <source>
        <dbReference type="Pfam" id="PF03151"/>
    </source>
</evidence>
<dbReference type="InterPro" id="IPR050186">
    <property type="entry name" value="TPT_transporter"/>
</dbReference>
<keyword evidence="2 5" id="KW-0812">Transmembrane</keyword>
<accession>A0AAJ7U0W7</accession>
<sequence length="313" mass="34485">MTTPSTERHWVSRLLAAVFYGLCSFLIVIVNKQVLTSYGFPSSLFLGVGQMLVTLVLLHVGRVCGLVSFPYFDRNLPKKIFPLPLIYLGNHITGLISTKRLSLPMFTVLRKFSILFTMVGEMFILGKTTSLPIQLTVAMMMGGAIFAASSDLAFDPVGYTFILANDLFTAANGVYTKQKLDSQELGKYGLLYYNAVFMIVPAALACAYTGDLQLALDFEGWSNPWFVVHFTFACFMGFILLFSIILCTQYNSALTTTIVGCLKNVSVAYIGMLVGGDYIFSWPNFVGLNICISGGVLYSFLTFRESPTEKQGG</sequence>
<feature type="transmembrane region" description="Helical" evidence="5">
    <location>
        <begin position="225"/>
        <end position="246"/>
    </location>
</feature>
<dbReference type="RefSeq" id="XP_032826605.1">
    <property type="nucleotide sequence ID" value="XM_032970714.1"/>
</dbReference>
<evidence type="ECO:0000256" key="2">
    <source>
        <dbReference type="ARBA" id="ARBA00022692"/>
    </source>
</evidence>
<evidence type="ECO:0000256" key="5">
    <source>
        <dbReference type="SAM" id="Phobius"/>
    </source>
</evidence>
<keyword evidence="3 5" id="KW-1133">Transmembrane helix</keyword>
<dbReference type="InterPro" id="IPR004853">
    <property type="entry name" value="Sugar_P_trans_dom"/>
</dbReference>
<feature type="transmembrane region" description="Helical" evidence="5">
    <location>
        <begin position="42"/>
        <end position="60"/>
    </location>
</feature>
<gene>
    <name evidence="8" type="primary">LOC116951890</name>
</gene>
<dbReference type="Proteomes" id="UP001318040">
    <property type="component" value="Chromosome 44"/>
</dbReference>
<feature type="transmembrane region" description="Helical" evidence="5">
    <location>
        <begin position="131"/>
        <end position="154"/>
    </location>
</feature>
<dbReference type="Pfam" id="PF03151">
    <property type="entry name" value="TPT"/>
    <property type="match status" value="1"/>
</dbReference>
<evidence type="ECO:0000313" key="7">
    <source>
        <dbReference type="Proteomes" id="UP001318040"/>
    </source>
</evidence>
<feature type="transmembrane region" description="Helical" evidence="5">
    <location>
        <begin position="190"/>
        <end position="210"/>
    </location>
</feature>
<evidence type="ECO:0000313" key="8">
    <source>
        <dbReference type="RefSeq" id="XP_032826605.1"/>
    </source>
</evidence>
<feature type="transmembrane region" description="Helical" evidence="5">
    <location>
        <begin position="253"/>
        <end position="274"/>
    </location>
</feature>
<reference evidence="8" key="1">
    <citation type="submission" date="2025-08" db="UniProtKB">
        <authorList>
            <consortium name="RefSeq"/>
        </authorList>
    </citation>
    <scope>IDENTIFICATION</scope>
    <source>
        <tissue evidence="8">Sperm</tissue>
    </source>
</reference>